<evidence type="ECO:0000259" key="9">
    <source>
        <dbReference type="PROSITE" id="PS50850"/>
    </source>
</evidence>
<evidence type="ECO:0000256" key="8">
    <source>
        <dbReference type="SAM" id="Phobius"/>
    </source>
</evidence>
<evidence type="ECO:0000256" key="7">
    <source>
        <dbReference type="RuleBase" id="RU003346"/>
    </source>
</evidence>
<evidence type="ECO:0000256" key="5">
    <source>
        <dbReference type="ARBA" id="ARBA00022989"/>
    </source>
</evidence>
<keyword evidence="4 8" id="KW-0812">Transmembrane</keyword>
<evidence type="ECO:0000256" key="4">
    <source>
        <dbReference type="ARBA" id="ARBA00022692"/>
    </source>
</evidence>
<feature type="transmembrane region" description="Helical" evidence="8">
    <location>
        <begin position="434"/>
        <end position="452"/>
    </location>
</feature>
<keyword evidence="3 7" id="KW-0813">Transport</keyword>
<dbReference type="NCBIfam" id="TIGR00879">
    <property type="entry name" value="SP"/>
    <property type="match status" value="1"/>
</dbReference>
<feature type="transmembrane region" description="Helical" evidence="8">
    <location>
        <begin position="114"/>
        <end position="135"/>
    </location>
</feature>
<protein>
    <recommendedName>
        <fullName evidence="9">Major facilitator superfamily (MFS) profile domain-containing protein</fullName>
    </recommendedName>
</protein>
<dbReference type="Pfam" id="PF00083">
    <property type="entry name" value="Sugar_tr"/>
    <property type="match status" value="1"/>
</dbReference>
<feature type="transmembrane region" description="Helical" evidence="8">
    <location>
        <begin position="271"/>
        <end position="297"/>
    </location>
</feature>
<dbReference type="Proteomes" id="UP001166286">
    <property type="component" value="Unassembled WGS sequence"/>
</dbReference>
<dbReference type="PRINTS" id="PR00171">
    <property type="entry name" value="SUGRTRNSPORT"/>
</dbReference>
<dbReference type="FunFam" id="1.20.1250.20:FF:000134">
    <property type="entry name" value="MFS sugar transporter protein"/>
    <property type="match status" value="1"/>
</dbReference>
<feature type="transmembrane region" description="Helical" evidence="8">
    <location>
        <begin position="63"/>
        <end position="81"/>
    </location>
</feature>
<sequence length="517" mass="56859">MSSPGYYFFGARGPKLIAAIITCAAVCFLLLGYDQGVLSGVLTNTYFLDAMGHPSSSMIGTVTAIYDVGAWLGAMLCAVFGEKIGRKKSAYLGLGTMLIGAAIQTASFSAAQMLVGRIITGLGMGTNGATFPMWAAEMVKPRHRGRLLSALGSSVGFGIFFSYWFEYGLSYVNHPASWRVPVALQMVFATVSLSLLVFLPESPRWLVAHGRLEEATGVLAAVESNTADGNTPEVIARRDDIVRALELEHAQGPVRWAELFQNNETKNRRRFFLAIGIQVFQQMSGVNALVYYIPYLLQNSMGLSIRTSLWVSGLNGLVFFLCSAYPIFFLDRFGRPKPFMVASTIQSISMIMVAVLLSLNKHSTNYAAIVFFFTYIAIYGTCYMGTPWLYSPELLPLRLRAKGTAVATSFSWLCTFVIVEITPPAITNISWKTYIIFATLNASFVPLLWWFYPDTSRKSLEEIDEIFMGKKVGFNAAVIDHDGVRDEETSTPSEKAEHVTVFDEKTATYPMGGNAVA</sequence>
<dbReference type="InterPro" id="IPR003663">
    <property type="entry name" value="Sugar/inositol_transpt"/>
</dbReference>
<dbReference type="InterPro" id="IPR036259">
    <property type="entry name" value="MFS_trans_sf"/>
</dbReference>
<comment type="subcellular location">
    <subcellularLocation>
        <location evidence="1">Membrane</location>
        <topology evidence="1">Multi-pass membrane protein</topology>
    </subcellularLocation>
</comment>
<feature type="transmembrane region" description="Helical" evidence="8">
    <location>
        <begin position="366"/>
        <end position="391"/>
    </location>
</feature>
<dbReference type="EMBL" id="JAFEKC020000009">
    <property type="protein sequence ID" value="KAK0512881.1"/>
    <property type="molecule type" value="Genomic_DNA"/>
</dbReference>
<dbReference type="GO" id="GO:0005351">
    <property type="term" value="F:carbohydrate:proton symporter activity"/>
    <property type="evidence" value="ECO:0007669"/>
    <property type="project" value="TreeGrafter"/>
</dbReference>
<gene>
    <name evidence="10" type="ORF">JMJ35_004898</name>
</gene>
<organism evidence="10 11">
    <name type="scientific">Cladonia borealis</name>
    <dbReference type="NCBI Taxonomy" id="184061"/>
    <lineage>
        <taxon>Eukaryota</taxon>
        <taxon>Fungi</taxon>
        <taxon>Dikarya</taxon>
        <taxon>Ascomycota</taxon>
        <taxon>Pezizomycotina</taxon>
        <taxon>Lecanoromycetes</taxon>
        <taxon>OSLEUM clade</taxon>
        <taxon>Lecanoromycetidae</taxon>
        <taxon>Lecanorales</taxon>
        <taxon>Lecanorineae</taxon>
        <taxon>Cladoniaceae</taxon>
        <taxon>Cladonia</taxon>
    </lineage>
</organism>
<comment type="caution">
    <text evidence="10">The sequence shown here is derived from an EMBL/GenBank/DDBJ whole genome shotgun (WGS) entry which is preliminary data.</text>
</comment>
<dbReference type="SUPFAM" id="SSF103473">
    <property type="entry name" value="MFS general substrate transporter"/>
    <property type="match status" value="1"/>
</dbReference>
<keyword evidence="11" id="KW-1185">Reference proteome</keyword>
<feature type="domain" description="Major facilitator superfamily (MFS) profile" evidence="9">
    <location>
        <begin position="20"/>
        <end position="456"/>
    </location>
</feature>
<feature type="transmembrane region" description="Helical" evidence="8">
    <location>
        <begin position="403"/>
        <end position="422"/>
    </location>
</feature>
<dbReference type="PROSITE" id="PS50850">
    <property type="entry name" value="MFS"/>
    <property type="match status" value="1"/>
</dbReference>
<evidence type="ECO:0000256" key="6">
    <source>
        <dbReference type="ARBA" id="ARBA00023136"/>
    </source>
</evidence>
<dbReference type="PANTHER" id="PTHR48022">
    <property type="entry name" value="PLASTIDIC GLUCOSE TRANSPORTER 4"/>
    <property type="match status" value="1"/>
</dbReference>
<dbReference type="InterPro" id="IPR020846">
    <property type="entry name" value="MFS_dom"/>
</dbReference>
<comment type="similarity">
    <text evidence="2 7">Belongs to the major facilitator superfamily. Sugar transporter (TC 2.A.1.1) family.</text>
</comment>
<accession>A0AA39R2L8</accession>
<feature type="transmembrane region" description="Helical" evidence="8">
    <location>
        <begin position="309"/>
        <end position="330"/>
    </location>
</feature>
<evidence type="ECO:0000256" key="1">
    <source>
        <dbReference type="ARBA" id="ARBA00004141"/>
    </source>
</evidence>
<dbReference type="InterPro" id="IPR005828">
    <property type="entry name" value="MFS_sugar_transport-like"/>
</dbReference>
<keyword evidence="5 8" id="KW-1133">Transmembrane helix</keyword>
<dbReference type="InterPro" id="IPR050360">
    <property type="entry name" value="MFS_Sugar_Transporters"/>
</dbReference>
<dbReference type="AlphaFoldDB" id="A0AA39R2L8"/>
<evidence type="ECO:0000313" key="11">
    <source>
        <dbReference type="Proteomes" id="UP001166286"/>
    </source>
</evidence>
<evidence type="ECO:0000313" key="10">
    <source>
        <dbReference type="EMBL" id="KAK0512881.1"/>
    </source>
</evidence>
<feature type="transmembrane region" description="Helical" evidence="8">
    <location>
        <begin position="177"/>
        <end position="199"/>
    </location>
</feature>
<proteinExistence type="inferred from homology"/>
<dbReference type="GO" id="GO:0016020">
    <property type="term" value="C:membrane"/>
    <property type="evidence" value="ECO:0007669"/>
    <property type="project" value="UniProtKB-SubCell"/>
</dbReference>
<evidence type="ECO:0000256" key="2">
    <source>
        <dbReference type="ARBA" id="ARBA00010992"/>
    </source>
</evidence>
<reference evidence="10" key="1">
    <citation type="submission" date="2023-03" db="EMBL/GenBank/DDBJ databases">
        <title>Complete genome of Cladonia borealis.</title>
        <authorList>
            <person name="Park H."/>
        </authorList>
    </citation>
    <scope>NUCLEOTIDE SEQUENCE</scope>
    <source>
        <strain evidence="10">ANT050790</strain>
    </source>
</reference>
<feature type="transmembrane region" description="Helical" evidence="8">
    <location>
        <begin position="90"/>
        <end position="108"/>
    </location>
</feature>
<evidence type="ECO:0000256" key="3">
    <source>
        <dbReference type="ARBA" id="ARBA00022448"/>
    </source>
</evidence>
<dbReference type="PANTHER" id="PTHR48022:SF28">
    <property type="entry name" value="MAJOR FACILITATOR SUPERFAMILY (MFS) PROFILE DOMAIN-CONTAINING PROTEIN-RELATED"/>
    <property type="match status" value="1"/>
</dbReference>
<name>A0AA39R2L8_9LECA</name>
<feature type="transmembrane region" description="Helical" evidence="8">
    <location>
        <begin position="147"/>
        <end position="165"/>
    </location>
</feature>
<dbReference type="Gene3D" id="1.20.1250.20">
    <property type="entry name" value="MFS general substrate transporter like domains"/>
    <property type="match status" value="1"/>
</dbReference>
<keyword evidence="6 8" id="KW-0472">Membrane</keyword>